<dbReference type="Pfam" id="PF00169">
    <property type="entry name" value="PH"/>
    <property type="match status" value="1"/>
</dbReference>
<feature type="compositionally biased region" description="Low complexity" evidence="1">
    <location>
        <begin position="445"/>
        <end position="454"/>
    </location>
</feature>
<evidence type="ECO:0000313" key="3">
    <source>
        <dbReference type="EMBL" id="KAK9721023.1"/>
    </source>
</evidence>
<evidence type="ECO:0000256" key="1">
    <source>
        <dbReference type="SAM" id="MobiDB-lite"/>
    </source>
</evidence>
<sequence length="563" mass="60796">MSAVVESATQINLPVSSDEVTDVPVEAVAVEHAEVDTNTVPEPELLEAKAEAPQKPEELTATEAIPEQQAVNAEEEVIAEQQVVNEEVITPIQQGYLQKRGLKPLRLWKNRYFGLHPEPFALAQLRLVSKKSLKATSAPREEFERVNKALFHNIASATVSGEGLLFYFKSSHADHVEVPLGIINLEDVQSVAPAKASKPHAFCIKTNARDYILGAPNSEEAKSWVHTIQGKLDSLSTLSNVTDTVQYKDTYEKLVTRQAFNAKSASIIPTGILSDSEVLSGSDNEKENENENEASAVAKDAEVVESQAEEVPEEPEAVVAEDSAVEDAPKRKSVFDGFKSFIKKSDSNIEIAAVVEASAEAQEITEAEAAEETSAEQPAEVAEATNSPVAKAEEVDVDNKPSRPLSFGLPKFLKSQKKAEVAEAQVELGSSEDIAPQDVLEPQETEVGAATTEEVPVEESAEVSSDAVPNSAPESPVKRSFSNLFRSKKSKNSESQVASVEEVSEVVAISEPQPEVAVESTAEVEEAPKSTDEPTEAAAEEEPKLLRLVPLKTKPSSPPYSRE</sequence>
<dbReference type="PANTHER" id="PTHR42073">
    <property type="entry name" value="MEIOTIC EXPRESSION UP-REGULATED PROTEIN 6"/>
    <property type="match status" value="1"/>
</dbReference>
<dbReference type="Gene3D" id="2.30.29.30">
    <property type="entry name" value="Pleckstrin-homology domain (PH domain)/Phosphotyrosine-binding domain (PTB)"/>
    <property type="match status" value="1"/>
</dbReference>
<feature type="compositionally biased region" description="Low complexity" evidence="1">
    <location>
        <begin position="493"/>
        <end position="521"/>
    </location>
</feature>
<dbReference type="InterPro" id="IPR011993">
    <property type="entry name" value="PH-like_dom_sf"/>
</dbReference>
<proteinExistence type="predicted"/>
<name>A0ABR2W5Q1_9FUNG</name>
<comment type="caution">
    <text evidence="3">The sequence shown here is derived from an EMBL/GenBank/DDBJ whole genome shotgun (WGS) entry which is preliminary data.</text>
</comment>
<keyword evidence="4" id="KW-1185">Reference proteome</keyword>
<feature type="compositionally biased region" description="Acidic residues" evidence="1">
    <location>
        <begin position="363"/>
        <end position="374"/>
    </location>
</feature>
<gene>
    <name evidence="3" type="ORF">K7432_003767</name>
</gene>
<evidence type="ECO:0000313" key="4">
    <source>
        <dbReference type="Proteomes" id="UP001479436"/>
    </source>
</evidence>
<dbReference type="PROSITE" id="PS50003">
    <property type="entry name" value="PH_DOMAIN"/>
    <property type="match status" value="1"/>
</dbReference>
<dbReference type="InterPro" id="IPR001849">
    <property type="entry name" value="PH_domain"/>
</dbReference>
<dbReference type="SUPFAM" id="SSF50729">
    <property type="entry name" value="PH domain-like"/>
    <property type="match status" value="1"/>
</dbReference>
<dbReference type="CDD" id="cd00821">
    <property type="entry name" value="PH"/>
    <property type="match status" value="1"/>
</dbReference>
<dbReference type="PANTHER" id="PTHR42073:SF1">
    <property type="entry name" value="MEIOTIC EXPRESSION UP-REGULATED PROTEIN 6"/>
    <property type="match status" value="1"/>
</dbReference>
<dbReference type="EMBL" id="JASJQH010006994">
    <property type="protein sequence ID" value="KAK9721023.1"/>
    <property type="molecule type" value="Genomic_DNA"/>
</dbReference>
<organism evidence="3 4">
    <name type="scientific">Basidiobolus ranarum</name>
    <dbReference type="NCBI Taxonomy" id="34480"/>
    <lineage>
        <taxon>Eukaryota</taxon>
        <taxon>Fungi</taxon>
        <taxon>Fungi incertae sedis</taxon>
        <taxon>Zoopagomycota</taxon>
        <taxon>Entomophthoromycotina</taxon>
        <taxon>Basidiobolomycetes</taxon>
        <taxon>Basidiobolales</taxon>
        <taxon>Basidiobolaceae</taxon>
        <taxon>Basidiobolus</taxon>
    </lineage>
</organism>
<feature type="region of interest" description="Disordered" evidence="1">
    <location>
        <begin position="363"/>
        <end position="563"/>
    </location>
</feature>
<dbReference type="Proteomes" id="UP001479436">
    <property type="component" value="Unassembled WGS sequence"/>
</dbReference>
<evidence type="ECO:0000259" key="2">
    <source>
        <dbReference type="PROSITE" id="PS50003"/>
    </source>
</evidence>
<feature type="domain" description="PH" evidence="2">
    <location>
        <begin position="90"/>
        <end position="233"/>
    </location>
</feature>
<dbReference type="SMART" id="SM00233">
    <property type="entry name" value="PH"/>
    <property type="match status" value="1"/>
</dbReference>
<accession>A0ABR2W5Q1</accession>
<feature type="compositionally biased region" description="Basic and acidic residues" evidence="1">
    <location>
        <begin position="391"/>
        <end position="401"/>
    </location>
</feature>
<protein>
    <recommendedName>
        <fullName evidence="2">PH domain-containing protein</fullName>
    </recommendedName>
</protein>
<feature type="region of interest" description="Disordered" evidence="1">
    <location>
        <begin position="276"/>
        <end position="298"/>
    </location>
</feature>
<reference evidence="3 4" key="1">
    <citation type="submission" date="2023-04" db="EMBL/GenBank/DDBJ databases">
        <title>Genome of Basidiobolus ranarum AG-B5.</title>
        <authorList>
            <person name="Stajich J.E."/>
            <person name="Carter-House D."/>
            <person name="Gryganskyi A."/>
        </authorList>
    </citation>
    <scope>NUCLEOTIDE SEQUENCE [LARGE SCALE GENOMIC DNA]</scope>
    <source>
        <strain evidence="3 4">AG-B5</strain>
    </source>
</reference>
<dbReference type="InterPro" id="IPR039712">
    <property type="entry name" value="Meu6"/>
</dbReference>